<evidence type="ECO:0000313" key="4">
    <source>
        <dbReference type="Proteomes" id="UP001060414"/>
    </source>
</evidence>
<dbReference type="PROSITE" id="PS51257">
    <property type="entry name" value="PROKAR_LIPOPROTEIN"/>
    <property type="match status" value="1"/>
</dbReference>
<accession>A0ABY5ZPA2</accession>
<dbReference type="Proteomes" id="UP001060414">
    <property type="component" value="Chromosome"/>
</dbReference>
<dbReference type="SUPFAM" id="SSF52266">
    <property type="entry name" value="SGNH hydrolase"/>
    <property type="match status" value="1"/>
</dbReference>
<dbReference type="CDD" id="cd01822">
    <property type="entry name" value="Lysophospholipase_L1_like"/>
    <property type="match status" value="1"/>
</dbReference>
<dbReference type="PANTHER" id="PTHR30383">
    <property type="entry name" value="THIOESTERASE 1/PROTEASE 1/LYSOPHOSPHOLIPASE L1"/>
    <property type="match status" value="1"/>
</dbReference>
<dbReference type="InterPro" id="IPR013830">
    <property type="entry name" value="SGNH_hydro"/>
</dbReference>
<protein>
    <submittedName>
        <fullName evidence="3">Arylesterase</fullName>
    </submittedName>
</protein>
<dbReference type="InterPro" id="IPR051532">
    <property type="entry name" value="Ester_Hydrolysis_Enzymes"/>
</dbReference>
<proteinExistence type="predicted"/>
<evidence type="ECO:0000313" key="3">
    <source>
        <dbReference type="EMBL" id="UWZ80898.1"/>
    </source>
</evidence>
<organism evidence="3 4">
    <name type="scientific">Geoalkalibacter halelectricus</name>
    <dbReference type="NCBI Taxonomy" id="2847045"/>
    <lineage>
        <taxon>Bacteria</taxon>
        <taxon>Pseudomonadati</taxon>
        <taxon>Thermodesulfobacteriota</taxon>
        <taxon>Desulfuromonadia</taxon>
        <taxon>Desulfuromonadales</taxon>
        <taxon>Geoalkalibacteraceae</taxon>
        <taxon>Geoalkalibacter</taxon>
    </lineage>
</organism>
<gene>
    <name evidence="3" type="ORF">L9S41_05705</name>
</gene>
<dbReference type="InterPro" id="IPR036514">
    <property type="entry name" value="SGNH_hydro_sf"/>
</dbReference>
<evidence type="ECO:0000259" key="2">
    <source>
        <dbReference type="Pfam" id="PF13472"/>
    </source>
</evidence>
<dbReference type="EMBL" id="CP092109">
    <property type="protein sequence ID" value="UWZ80898.1"/>
    <property type="molecule type" value="Genomic_DNA"/>
</dbReference>
<dbReference type="Pfam" id="PF13472">
    <property type="entry name" value="Lipase_GDSL_2"/>
    <property type="match status" value="1"/>
</dbReference>
<feature type="domain" description="SGNH hydrolase-type esterase" evidence="2">
    <location>
        <begin position="37"/>
        <end position="187"/>
    </location>
</feature>
<name>A0ABY5ZPA2_9BACT</name>
<reference evidence="3" key="1">
    <citation type="journal article" date="2022" name="Environ. Microbiol.">
        <title>Geoalkalibacter halelectricus SAP #1 sp. nov. possessing extracellular electron transfer and mineral#reducing capabilities from a haloalkaline environment.</title>
        <authorList>
            <person name="Yadav S."/>
            <person name="Singh R."/>
            <person name="Sundharam S.S."/>
            <person name="Chaudhary S."/>
            <person name="Krishnamurthi S."/>
            <person name="Patil S.A."/>
        </authorList>
    </citation>
    <scope>NUCLEOTIDE SEQUENCE</scope>
    <source>
        <strain evidence="3">SAP-1</strain>
    </source>
</reference>
<keyword evidence="4" id="KW-1185">Reference proteome</keyword>
<feature type="signal peptide" evidence="1">
    <location>
        <begin position="1"/>
        <end position="19"/>
    </location>
</feature>
<dbReference type="RefSeq" id="WP_260749264.1">
    <property type="nucleotide sequence ID" value="NZ_CP092109.1"/>
</dbReference>
<evidence type="ECO:0000256" key="1">
    <source>
        <dbReference type="SAM" id="SignalP"/>
    </source>
</evidence>
<feature type="chain" id="PRO_5046054368" evidence="1">
    <location>
        <begin position="20"/>
        <end position="198"/>
    </location>
</feature>
<dbReference type="PANTHER" id="PTHR30383:SF5">
    <property type="entry name" value="SGNH HYDROLASE-TYPE ESTERASE DOMAIN-CONTAINING PROTEIN"/>
    <property type="match status" value="1"/>
</dbReference>
<dbReference type="Gene3D" id="3.40.50.1110">
    <property type="entry name" value="SGNH hydrolase"/>
    <property type="match status" value="1"/>
</dbReference>
<sequence length="198" mass="21310">MKKYLSLICVVFLFSFLAACDRTPRLSPLGEGAVILAFGDSITYGTGAGPGESYPEVLERLTGFRVVNAGVPGELSAAGVERLPGVLAEVQPDLVILCHGGNDVIQRLSPQDIEANIRAMVALAREAGAQVLLIGVPQPSLILQSIPLYERISWDMGVPIDKHVLPDVLRRQETKGDEIHPNAQGYAKMAETLAKLIR</sequence>
<keyword evidence="1" id="KW-0732">Signal</keyword>